<accession>A0A125T254</accession>
<proteinExistence type="inferred from homology"/>
<protein>
    <submittedName>
        <fullName evidence="3">Glycosyl hydrolase family 20, catalytic domain</fullName>
    </submittedName>
</protein>
<gene>
    <name evidence="3" type="ORF">MgSA37_00596</name>
</gene>
<dbReference type="PANTHER" id="PTHR21040">
    <property type="entry name" value="BCDNA.GH04120"/>
    <property type="match status" value="1"/>
</dbReference>
<dbReference type="EMBL" id="AP017313">
    <property type="protein sequence ID" value="BAU52435.1"/>
    <property type="molecule type" value="Genomic_DNA"/>
</dbReference>
<dbReference type="RefSeq" id="WP_096357217.1">
    <property type="nucleotide sequence ID" value="NZ_AP017313.1"/>
</dbReference>
<reference evidence="3 4" key="1">
    <citation type="submission" date="2015-12" db="EMBL/GenBank/DDBJ databases">
        <title>Genome sequence of Mucilaginibacter gotjawali.</title>
        <authorList>
            <person name="Lee J.S."/>
            <person name="Lee K.C."/>
            <person name="Kim K.K."/>
            <person name="Lee B.W."/>
        </authorList>
    </citation>
    <scope>NUCLEOTIDE SEQUENCE [LARGE SCALE GENOMIC DNA]</scope>
    <source>
        <strain evidence="3 4">SA3-7</strain>
    </source>
</reference>
<dbReference type="Pfam" id="PF00728">
    <property type="entry name" value="Glyco_hydro_20"/>
    <property type="match status" value="1"/>
</dbReference>
<keyword evidence="4" id="KW-1185">Reference proteome</keyword>
<dbReference type="Proteomes" id="UP000218263">
    <property type="component" value="Chromosome"/>
</dbReference>
<dbReference type="InterPro" id="IPR015883">
    <property type="entry name" value="Glyco_hydro_20_cat"/>
</dbReference>
<name>A0A125T254_9SPHI</name>
<evidence type="ECO:0000256" key="1">
    <source>
        <dbReference type="ARBA" id="ARBA00006285"/>
    </source>
</evidence>
<dbReference type="GO" id="GO:0004563">
    <property type="term" value="F:beta-N-acetylhexosaminidase activity"/>
    <property type="evidence" value="ECO:0007669"/>
    <property type="project" value="UniProtKB-ARBA"/>
</dbReference>
<dbReference type="GO" id="GO:0005975">
    <property type="term" value="P:carbohydrate metabolic process"/>
    <property type="evidence" value="ECO:0007669"/>
    <property type="project" value="InterPro"/>
</dbReference>
<evidence type="ECO:0000256" key="2">
    <source>
        <dbReference type="ARBA" id="ARBA00022801"/>
    </source>
</evidence>
<dbReference type="InterPro" id="IPR038901">
    <property type="entry name" value="HEXDC-like"/>
</dbReference>
<comment type="similarity">
    <text evidence="1">Belongs to the glycosyl hydrolase 20 family.</text>
</comment>
<sequence>MKKYPYLLLFLISLVSESIFAQAKTDSLFQVKGFIIAAPKPSGVADFVKFINEELAPRKVNTLILRIDFNYEYKSHPELRDSAALSKHDVKIILEACKKDGISIIPQINLLGHQSWAAKTEKLLQVYPEFDETPWIKMPAPADYKWPNADNLYCRSYCPLHPGVHKVVFDLVDEIMEVFEASAFHAGMDEVFYLGEDKCPRCAGRDKAVLFANEVQTIRDHLAERGKELWIWGDRLIDGRATGIGEWAASYNDTYRAVDLIPRDVVICDWQYDQDNQTAVYFALKGLRVVTCTWNRPDVAVEQVEDLYRSRAISGKELKGRFYGIAETVWSSPVQFLNGYYGRTVNPKDNDNSPWNTFRVMYDKMAQLEQGGIGGK</sequence>
<evidence type="ECO:0000313" key="4">
    <source>
        <dbReference type="Proteomes" id="UP000218263"/>
    </source>
</evidence>
<dbReference type="KEGG" id="mgot:MgSA37_00596"/>
<dbReference type="SUPFAM" id="SSF51445">
    <property type="entry name" value="(Trans)glycosidases"/>
    <property type="match status" value="1"/>
</dbReference>
<organism evidence="3 4">
    <name type="scientific">Mucilaginibacter gotjawali</name>
    <dbReference type="NCBI Taxonomy" id="1550579"/>
    <lineage>
        <taxon>Bacteria</taxon>
        <taxon>Pseudomonadati</taxon>
        <taxon>Bacteroidota</taxon>
        <taxon>Sphingobacteriia</taxon>
        <taxon>Sphingobacteriales</taxon>
        <taxon>Sphingobacteriaceae</taxon>
        <taxon>Mucilaginibacter</taxon>
    </lineage>
</organism>
<dbReference type="OrthoDB" id="9810898at2"/>
<dbReference type="InterPro" id="IPR017853">
    <property type="entry name" value="GH"/>
</dbReference>
<dbReference type="AlphaFoldDB" id="A0A125T254"/>
<dbReference type="Gene3D" id="3.20.20.80">
    <property type="entry name" value="Glycosidases"/>
    <property type="match status" value="1"/>
</dbReference>
<keyword evidence="2 3" id="KW-0378">Hydrolase</keyword>
<dbReference type="PANTHER" id="PTHR21040:SF8">
    <property type="entry name" value="BCDNA.GH04120"/>
    <property type="match status" value="1"/>
</dbReference>
<evidence type="ECO:0000313" key="3">
    <source>
        <dbReference type="EMBL" id="BAU52435.1"/>
    </source>
</evidence>